<reference evidence="3" key="1">
    <citation type="journal article" date="2014" name="Int. J. Syst. Evol. Microbiol.">
        <title>Complete genome sequence of Corynebacterium casei LMG S-19264T (=DSM 44701T), isolated from a smear-ripened cheese.</title>
        <authorList>
            <consortium name="US DOE Joint Genome Institute (JGI-PGF)"/>
            <person name="Walter F."/>
            <person name="Albersmeier A."/>
            <person name="Kalinowski J."/>
            <person name="Ruckert C."/>
        </authorList>
    </citation>
    <scope>NUCLEOTIDE SEQUENCE</scope>
    <source>
        <strain evidence="3">VKM B-1513</strain>
    </source>
</reference>
<name>A0A9W6IMW0_9PROT</name>
<dbReference type="RefSeq" id="WP_271187673.1">
    <property type="nucleotide sequence ID" value="NZ_BSFE01000009.1"/>
</dbReference>
<dbReference type="PROSITE" id="PS51257">
    <property type="entry name" value="PROKAR_LIPOPROTEIN"/>
    <property type="match status" value="1"/>
</dbReference>
<evidence type="ECO:0000313" key="3">
    <source>
        <dbReference type="EMBL" id="GLK53252.1"/>
    </source>
</evidence>
<keyword evidence="4" id="KW-1185">Reference proteome</keyword>
<evidence type="ECO:0000259" key="2">
    <source>
        <dbReference type="Pfam" id="PF03781"/>
    </source>
</evidence>
<dbReference type="Pfam" id="PF03781">
    <property type="entry name" value="FGE-sulfatase"/>
    <property type="match status" value="1"/>
</dbReference>
<dbReference type="PANTHER" id="PTHR23150">
    <property type="entry name" value="SULFATASE MODIFYING FACTOR 1, 2"/>
    <property type="match status" value="1"/>
</dbReference>
<dbReference type="SUPFAM" id="SSF56436">
    <property type="entry name" value="C-type lectin-like"/>
    <property type="match status" value="1"/>
</dbReference>
<feature type="chain" id="PRO_5040754447" description="Sulfatase-modifying factor enzyme-like domain-containing protein" evidence="1">
    <location>
        <begin position="21"/>
        <end position="313"/>
    </location>
</feature>
<feature type="domain" description="Sulfatase-modifying factor enzyme-like" evidence="2">
    <location>
        <begin position="44"/>
        <end position="306"/>
    </location>
</feature>
<dbReference type="PANTHER" id="PTHR23150:SF19">
    <property type="entry name" value="FORMYLGLYCINE-GENERATING ENZYME"/>
    <property type="match status" value="1"/>
</dbReference>
<dbReference type="InterPro" id="IPR051043">
    <property type="entry name" value="Sulfatase_Mod_Factor_Kinase"/>
</dbReference>
<gene>
    <name evidence="3" type="ORF">GCM10017621_27600</name>
</gene>
<dbReference type="Gene3D" id="3.90.1580.10">
    <property type="entry name" value="paralog of FGE (formylglycine-generating enzyme)"/>
    <property type="match status" value="1"/>
</dbReference>
<organism evidence="3 4">
    <name type="scientific">Maricaulis virginensis</name>
    <dbReference type="NCBI Taxonomy" id="144022"/>
    <lineage>
        <taxon>Bacteria</taxon>
        <taxon>Pseudomonadati</taxon>
        <taxon>Pseudomonadota</taxon>
        <taxon>Alphaproteobacteria</taxon>
        <taxon>Maricaulales</taxon>
        <taxon>Maricaulaceae</taxon>
        <taxon>Maricaulis</taxon>
    </lineage>
</organism>
<reference evidence="3" key="2">
    <citation type="submission" date="2023-01" db="EMBL/GenBank/DDBJ databases">
        <authorList>
            <person name="Sun Q."/>
            <person name="Evtushenko L."/>
        </authorList>
    </citation>
    <scope>NUCLEOTIDE SEQUENCE</scope>
    <source>
        <strain evidence="3">VKM B-1513</strain>
    </source>
</reference>
<keyword evidence="1" id="KW-0732">Signal</keyword>
<sequence length="313" mass="33231">MISRLPPVLGLACVLACVLAGCGAGGSSAPAPHAEACRPVTPGERVAIPAGAYVIGGPVRNPEERPERTVTTPGFDIDAHEVTNAQFAAFVAATGYVTIAERQPDPADYPDIDPALLEPGSAVFGVDAGTGYWWRFVPGASWRHPEGPGSDIEGRGSYPVVHVAYADARAYADWAGTDLPDEDEWEIAARGGGHGTDYAWGEEFRPGGDWRANTWQGVFPVIDRGDDGFAGLSPVACYEANPFGAFDMIGNVWEWTASPFDASGAAGTIRGGSYLCAPDFCARFRPAARQPQEWDFSASHIGFRTVTREPAQD</sequence>
<dbReference type="AlphaFoldDB" id="A0A9W6IMW0"/>
<dbReference type="InterPro" id="IPR016187">
    <property type="entry name" value="CTDL_fold"/>
</dbReference>
<dbReference type="Proteomes" id="UP001143486">
    <property type="component" value="Unassembled WGS sequence"/>
</dbReference>
<accession>A0A9W6IMW0</accession>
<dbReference type="InterPro" id="IPR042095">
    <property type="entry name" value="SUMF_sf"/>
</dbReference>
<comment type="caution">
    <text evidence="3">The sequence shown here is derived from an EMBL/GenBank/DDBJ whole genome shotgun (WGS) entry which is preliminary data.</text>
</comment>
<proteinExistence type="predicted"/>
<feature type="signal peptide" evidence="1">
    <location>
        <begin position="1"/>
        <end position="20"/>
    </location>
</feature>
<dbReference type="EMBL" id="BSFE01000009">
    <property type="protein sequence ID" value="GLK53252.1"/>
    <property type="molecule type" value="Genomic_DNA"/>
</dbReference>
<dbReference type="InterPro" id="IPR005532">
    <property type="entry name" value="SUMF_dom"/>
</dbReference>
<dbReference type="GO" id="GO:0120147">
    <property type="term" value="F:formylglycine-generating oxidase activity"/>
    <property type="evidence" value="ECO:0007669"/>
    <property type="project" value="TreeGrafter"/>
</dbReference>
<protein>
    <recommendedName>
        <fullName evidence="2">Sulfatase-modifying factor enzyme-like domain-containing protein</fullName>
    </recommendedName>
</protein>
<evidence type="ECO:0000313" key="4">
    <source>
        <dbReference type="Proteomes" id="UP001143486"/>
    </source>
</evidence>
<evidence type="ECO:0000256" key="1">
    <source>
        <dbReference type="SAM" id="SignalP"/>
    </source>
</evidence>